<dbReference type="RefSeq" id="WP_214623290.1">
    <property type="nucleotide sequence ID" value="NZ_JAHGAW010000006.1"/>
</dbReference>
<evidence type="ECO:0000313" key="4">
    <source>
        <dbReference type="Proteomes" id="UP001138757"/>
    </source>
</evidence>
<dbReference type="InterPro" id="IPR004276">
    <property type="entry name" value="GlycoTrans_28_N"/>
</dbReference>
<dbReference type="PANTHER" id="PTHR48050:SF13">
    <property type="entry name" value="STEROL 3-BETA-GLUCOSYLTRANSFERASE UGT80A2"/>
    <property type="match status" value="1"/>
</dbReference>
<evidence type="ECO:0000259" key="2">
    <source>
        <dbReference type="Pfam" id="PF06722"/>
    </source>
</evidence>
<proteinExistence type="predicted"/>
<sequence length="448" mass="47124">MRKIVLATIGTLGDLHPFLAVAKALQARGFRPILGCPADHVKKALATDIEAVAILPSFDEICARMGAERSDAAHRIISNQRYMFEEVILPDLSSSAARLTELTEGAAAIVASPFALGAPIAAEKCGVPLVSAVLQPMALLSALDPPNTRDFAMMKRCPVGTVGAGWNRLVYASLHGAMRISYGRKISSARASHGLGRSGKAPLKASPLTGLTLGLYSRYFAPLPLDAAPNTQLVGFPWFDGDRSSDEHLDQRLAEFLAAGPPPLVFSLGTLAIHAAGRFYDEAEKVARAIGMRAILLTGKAEPATSDCVIFRCAYAPHAQLFPHCAAIVHHGGIGTVGQALRAGKPQMVVPHMGDQFDHAHRIAGLGVGATIKAARFRERIAAPALLALLRDRGISEKAAALAASIGAEDGPSTAAAAIEAMLATEQCHVIRPELQVAGTTGSSRWLS</sequence>
<reference evidence="3" key="1">
    <citation type="submission" date="2021-05" db="EMBL/GenBank/DDBJ databases">
        <title>Genome of Sphingobium sp. strain.</title>
        <authorList>
            <person name="Fan R."/>
        </authorList>
    </citation>
    <scope>NUCLEOTIDE SEQUENCE</scope>
    <source>
        <strain evidence="3">H33</strain>
    </source>
</reference>
<dbReference type="EMBL" id="JAHGAW010000006">
    <property type="protein sequence ID" value="MBT2187388.1"/>
    <property type="molecule type" value="Genomic_DNA"/>
</dbReference>
<evidence type="ECO:0000313" key="3">
    <source>
        <dbReference type="EMBL" id="MBT2187388.1"/>
    </source>
</evidence>
<dbReference type="GO" id="GO:0008194">
    <property type="term" value="F:UDP-glycosyltransferase activity"/>
    <property type="evidence" value="ECO:0007669"/>
    <property type="project" value="InterPro"/>
</dbReference>
<feature type="domain" description="Glycosyltransferase family 28 N-terminal" evidence="1">
    <location>
        <begin position="4"/>
        <end position="135"/>
    </location>
</feature>
<dbReference type="GO" id="GO:0016758">
    <property type="term" value="F:hexosyltransferase activity"/>
    <property type="evidence" value="ECO:0007669"/>
    <property type="project" value="InterPro"/>
</dbReference>
<organism evidence="3 4">
    <name type="scientific">Sphingobium nicotianae</name>
    <dbReference type="NCBI Taxonomy" id="2782607"/>
    <lineage>
        <taxon>Bacteria</taxon>
        <taxon>Pseudomonadati</taxon>
        <taxon>Pseudomonadota</taxon>
        <taxon>Alphaproteobacteria</taxon>
        <taxon>Sphingomonadales</taxon>
        <taxon>Sphingomonadaceae</taxon>
        <taxon>Sphingobium</taxon>
    </lineage>
</organism>
<dbReference type="Gene3D" id="3.40.50.2000">
    <property type="entry name" value="Glycogen Phosphorylase B"/>
    <property type="match status" value="2"/>
</dbReference>
<name>A0A9X1DCE7_9SPHN</name>
<dbReference type="InterPro" id="IPR050426">
    <property type="entry name" value="Glycosyltransferase_28"/>
</dbReference>
<dbReference type="Pfam" id="PF03033">
    <property type="entry name" value="Glyco_transf_28"/>
    <property type="match status" value="1"/>
</dbReference>
<dbReference type="InterPro" id="IPR002213">
    <property type="entry name" value="UDP_glucos_trans"/>
</dbReference>
<feature type="domain" description="Erythromycin biosynthesis protein CIII-like C-terminal" evidence="2">
    <location>
        <begin position="313"/>
        <end position="422"/>
    </location>
</feature>
<protein>
    <submittedName>
        <fullName evidence="3">Glycosyltransferase</fullName>
    </submittedName>
</protein>
<keyword evidence="4" id="KW-1185">Reference proteome</keyword>
<dbReference type="SUPFAM" id="SSF53756">
    <property type="entry name" value="UDP-Glycosyltransferase/glycogen phosphorylase"/>
    <property type="match status" value="1"/>
</dbReference>
<dbReference type="Proteomes" id="UP001138757">
    <property type="component" value="Unassembled WGS sequence"/>
</dbReference>
<accession>A0A9X1DCE7</accession>
<dbReference type="PANTHER" id="PTHR48050">
    <property type="entry name" value="STEROL 3-BETA-GLUCOSYLTRANSFERASE"/>
    <property type="match status" value="1"/>
</dbReference>
<dbReference type="GO" id="GO:0005975">
    <property type="term" value="P:carbohydrate metabolic process"/>
    <property type="evidence" value="ECO:0007669"/>
    <property type="project" value="InterPro"/>
</dbReference>
<gene>
    <name evidence="3" type="ORF">KK488_10565</name>
</gene>
<dbReference type="AlphaFoldDB" id="A0A9X1DCE7"/>
<dbReference type="Pfam" id="PF06722">
    <property type="entry name" value="EryCIII-like_C"/>
    <property type="match status" value="1"/>
</dbReference>
<dbReference type="GO" id="GO:0033072">
    <property type="term" value="P:vancomycin biosynthetic process"/>
    <property type="evidence" value="ECO:0007669"/>
    <property type="project" value="UniProtKB-ARBA"/>
</dbReference>
<dbReference type="CDD" id="cd03784">
    <property type="entry name" value="GT1_Gtf-like"/>
    <property type="match status" value="1"/>
</dbReference>
<dbReference type="InterPro" id="IPR010610">
    <property type="entry name" value="EryCIII-like_C"/>
</dbReference>
<comment type="caution">
    <text evidence="3">The sequence shown here is derived from an EMBL/GenBank/DDBJ whole genome shotgun (WGS) entry which is preliminary data.</text>
</comment>
<evidence type="ECO:0000259" key="1">
    <source>
        <dbReference type="Pfam" id="PF03033"/>
    </source>
</evidence>